<proteinExistence type="predicted"/>
<reference evidence="1" key="1">
    <citation type="journal article" date="2014" name="Int. J. Syst. Evol. Microbiol.">
        <title>Complete genome sequence of Corynebacterium casei LMG S-19264T (=DSM 44701T), isolated from a smear-ripened cheese.</title>
        <authorList>
            <consortium name="US DOE Joint Genome Institute (JGI-PGF)"/>
            <person name="Walter F."/>
            <person name="Albersmeier A."/>
            <person name="Kalinowski J."/>
            <person name="Ruckert C."/>
        </authorList>
    </citation>
    <scope>NUCLEOTIDE SEQUENCE</scope>
    <source>
        <strain evidence="1">CGMCC 1.15320</strain>
    </source>
</reference>
<organism evidence="1 2">
    <name type="scientific">Nitratireductor aestuarii</name>
    <dbReference type="NCBI Taxonomy" id="1735103"/>
    <lineage>
        <taxon>Bacteria</taxon>
        <taxon>Pseudomonadati</taxon>
        <taxon>Pseudomonadota</taxon>
        <taxon>Alphaproteobacteria</taxon>
        <taxon>Hyphomicrobiales</taxon>
        <taxon>Phyllobacteriaceae</taxon>
        <taxon>Nitratireductor</taxon>
    </lineage>
</organism>
<accession>A0A916W9N4</accession>
<dbReference type="EMBL" id="BMIF01000014">
    <property type="protein sequence ID" value="GGA78539.1"/>
    <property type="molecule type" value="Genomic_DNA"/>
</dbReference>
<evidence type="ECO:0000313" key="1">
    <source>
        <dbReference type="EMBL" id="GGA78539.1"/>
    </source>
</evidence>
<reference evidence="1" key="2">
    <citation type="submission" date="2020-09" db="EMBL/GenBank/DDBJ databases">
        <authorList>
            <person name="Sun Q."/>
            <person name="Zhou Y."/>
        </authorList>
    </citation>
    <scope>NUCLEOTIDE SEQUENCE</scope>
    <source>
        <strain evidence="1">CGMCC 1.15320</strain>
    </source>
</reference>
<comment type="caution">
    <text evidence="1">The sequence shown here is derived from an EMBL/GenBank/DDBJ whole genome shotgun (WGS) entry which is preliminary data.</text>
</comment>
<protein>
    <submittedName>
        <fullName evidence="1">Uncharacterized protein</fullName>
    </submittedName>
</protein>
<dbReference type="Proteomes" id="UP000636264">
    <property type="component" value="Unassembled WGS sequence"/>
</dbReference>
<gene>
    <name evidence="1" type="ORF">GCM10011385_35830</name>
</gene>
<keyword evidence="2" id="KW-1185">Reference proteome</keyword>
<evidence type="ECO:0000313" key="2">
    <source>
        <dbReference type="Proteomes" id="UP000636264"/>
    </source>
</evidence>
<name>A0A916W9N4_9HYPH</name>
<dbReference type="AlphaFoldDB" id="A0A916W9N4"/>
<dbReference type="RefSeq" id="WP_188722476.1">
    <property type="nucleotide sequence ID" value="NZ_BMIF01000014.1"/>
</dbReference>
<sequence>MRRQSTFGSFLDTVASAIAVSVAVREHRAPRASDLTTLGIDPMQFSKMGRY</sequence>